<accession>A0A6M4JDY2</accession>
<sequence>MYGIVFYLKKDVLKEEYGTEDYHAAYEEIRAILRHYGFHWLSNSFYYSRNINNLANIYRAIRILKTKEWFKKSLVSFNVFKMQDMSDFTQLIQDDWTPSNPLMS</sequence>
<gene>
    <name evidence="1" type="ORF">HLA92_02215</name>
</gene>
<dbReference type="Proteomes" id="UP000502118">
    <property type="component" value="Chromosome"/>
</dbReference>
<reference evidence="1 2" key="1">
    <citation type="submission" date="2020-05" db="EMBL/GenBank/DDBJ databases">
        <title>Novel Mycoplasma species detected in Mirounga angustirostris (northern elephant seal) from the USA.</title>
        <authorList>
            <person name="Volokhov D.V."/>
        </authorList>
    </citation>
    <scope>NUCLEOTIDE SEQUENCE [LARGE SCALE GENOMIC DNA]</scope>
    <source>
        <strain evidence="1 2">Mirounga ES2806-NAS</strain>
    </source>
</reference>
<keyword evidence="2" id="KW-1185">Reference proteome</keyword>
<proteinExistence type="predicted"/>
<organism evidence="1 2">
    <name type="scientific">Mycoplasma miroungirhinis</name>
    <dbReference type="NCBI Taxonomy" id="754516"/>
    <lineage>
        <taxon>Bacteria</taxon>
        <taxon>Bacillati</taxon>
        <taxon>Mycoplasmatota</taxon>
        <taxon>Mollicutes</taxon>
        <taxon>Mycoplasmataceae</taxon>
        <taxon>Mycoplasma</taxon>
    </lineage>
</organism>
<dbReference type="AlphaFoldDB" id="A0A6M4JDY2"/>
<dbReference type="KEGG" id="mmio:HLA92_02215"/>
<name>A0A6M4JDY2_9MOLU</name>
<evidence type="ECO:0000313" key="2">
    <source>
        <dbReference type="Proteomes" id="UP000502118"/>
    </source>
</evidence>
<evidence type="ECO:0000313" key="1">
    <source>
        <dbReference type="EMBL" id="QJR44239.1"/>
    </source>
</evidence>
<dbReference type="EMBL" id="CP053097">
    <property type="protein sequence ID" value="QJR44239.1"/>
    <property type="molecule type" value="Genomic_DNA"/>
</dbReference>
<protein>
    <submittedName>
        <fullName evidence="1">Virulence protein</fullName>
    </submittedName>
</protein>
<dbReference type="RefSeq" id="WP_171113120.1">
    <property type="nucleotide sequence ID" value="NZ_CP053097.1"/>
</dbReference>
<dbReference type="Gene3D" id="3.30.70.240">
    <property type="match status" value="1"/>
</dbReference>